<reference evidence="4 5" key="1">
    <citation type="journal article" date="2017" name="Int. J. Parasitol.">
        <title>The genome of the protozoan parasite Cystoisospora suis and a reverse vaccinology approach to identify vaccine candidates.</title>
        <authorList>
            <person name="Palmieri N."/>
            <person name="Shrestha A."/>
            <person name="Ruttkowski B."/>
            <person name="Beck T."/>
            <person name="Vogl C."/>
            <person name="Tomley F."/>
            <person name="Blake D.P."/>
            <person name="Joachim A."/>
        </authorList>
    </citation>
    <scope>NUCLEOTIDE SEQUENCE [LARGE SCALE GENOMIC DNA]</scope>
    <source>
        <strain evidence="4 5">Wien I</strain>
    </source>
</reference>
<evidence type="ECO:0000313" key="4">
    <source>
        <dbReference type="EMBL" id="PHJ21368.1"/>
    </source>
</evidence>
<gene>
    <name evidence="4" type="ORF">CSUI_004789</name>
</gene>
<feature type="signal peptide" evidence="3">
    <location>
        <begin position="1"/>
        <end position="30"/>
    </location>
</feature>
<feature type="region of interest" description="Disordered" evidence="1">
    <location>
        <begin position="61"/>
        <end position="91"/>
    </location>
</feature>
<keyword evidence="3" id="KW-0732">Signal</keyword>
<evidence type="ECO:0000256" key="3">
    <source>
        <dbReference type="SAM" id="SignalP"/>
    </source>
</evidence>
<dbReference type="VEuPathDB" id="ToxoDB:CSUI_004789"/>
<dbReference type="GeneID" id="94428184"/>
<name>A0A2C6KZ84_9APIC</name>
<dbReference type="AlphaFoldDB" id="A0A2C6KZ84"/>
<dbReference type="Proteomes" id="UP000221165">
    <property type="component" value="Unassembled WGS sequence"/>
</dbReference>
<feature type="compositionally biased region" description="Polar residues" evidence="1">
    <location>
        <begin position="67"/>
        <end position="78"/>
    </location>
</feature>
<keyword evidence="2" id="KW-1133">Transmembrane helix</keyword>
<feature type="chain" id="PRO_5013084232" description="Transmembrane protein" evidence="3">
    <location>
        <begin position="31"/>
        <end position="222"/>
    </location>
</feature>
<comment type="caution">
    <text evidence="4">The sequence shown here is derived from an EMBL/GenBank/DDBJ whole genome shotgun (WGS) entry which is preliminary data.</text>
</comment>
<keyword evidence="2" id="KW-0472">Membrane</keyword>
<feature type="transmembrane region" description="Helical" evidence="2">
    <location>
        <begin position="117"/>
        <end position="136"/>
    </location>
</feature>
<dbReference type="RefSeq" id="XP_067923051.1">
    <property type="nucleotide sequence ID" value="XM_068064973.1"/>
</dbReference>
<protein>
    <recommendedName>
        <fullName evidence="6">Transmembrane protein</fullName>
    </recommendedName>
</protein>
<dbReference type="EMBL" id="MIGC01002271">
    <property type="protein sequence ID" value="PHJ21368.1"/>
    <property type="molecule type" value="Genomic_DNA"/>
</dbReference>
<organism evidence="4 5">
    <name type="scientific">Cystoisospora suis</name>
    <dbReference type="NCBI Taxonomy" id="483139"/>
    <lineage>
        <taxon>Eukaryota</taxon>
        <taxon>Sar</taxon>
        <taxon>Alveolata</taxon>
        <taxon>Apicomplexa</taxon>
        <taxon>Conoidasida</taxon>
        <taxon>Coccidia</taxon>
        <taxon>Eucoccidiorida</taxon>
        <taxon>Eimeriorina</taxon>
        <taxon>Sarcocystidae</taxon>
        <taxon>Cystoisospora</taxon>
    </lineage>
</organism>
<evidence type="ECO:0000313" key="5">
    <source>
        <dbReference type="Proteomes" id="UP000221165"/>
    </source>
</evidence>
<feature type="transmembrane region" description="Helical" evidence="2">
    <location>
        <begin position="181"/>
        <end position="202"/>
    </location>
</feature>
<proteinExistence type="predicted"/>
<keyword evidence="2" id="KW-0812">Transmembrane</keyword>
<evidence type="ECO:0008006" key="6">
    <source>
        <dbReference type="Google" id="ProtNLM"/>
    </source>
</evidence>
<feature type="compositionally biased region" description="Low complexity" evidence="1">
    <location>
        <begin position="79"/>
        <end position="88"/>
    </location>
</feature>
<accession>A0A2C6KZ84</accession>
<sequence length="222" mass="23645">MEDRSFQQVATLATVASSVVLLALCSVASALENEVFTAYCSLRGNFGKRFGLDSKTLPEEKRGDSLAHQQSQGTAVQGSSAGRSSSSPTRRRWRSSTWWNHIWSPASSLGGLSGPTVKLLVALTVFAAAVLVFYRLGAILAKCLEHTEPLNQAGSSPRLLSGLGRRNDDCELGETTGPGDYWVATLSTVGVVLTGFAAYYVLIYAQTVFVLSISCPSFSLAA</sequence>
<evidence type="ECO:0000256" key="2">
    <source>
        <dbReference type="SAM" id="Phobius"/>
    </source>
</evidence>
<keyword evidence="5" id="KW-1185">Reference proteome</keyword>
<evidence type="ECO:0000256" key="1">
    <source>
        <dbReference type="SAM" id="MobiDB-lite"/>
    </source>
</evidence>